<evidence type="ECO:0000313" key="4">
    <source>
        <dbReference type="Proteomes" id="UP000245768"/>
    </source>
</evidence>
<dbReference type="Proteomes" id="UP000245768">
    <property type="component" value="Unassembled WGS sequence"/>
</dbReference>
<feature type="compositionally biased region" description="Low complexity" evidence="1">
    <location>
        <begin position="349"/>
        <end position="360"/>
    </location>
</feature>
<organism evidence="3 4">
    <name type="scientific">Acaromyces ingoldii</name>
    <dbReference type="NCBI Taxonomy" id="215250"/>
    <lineage>
        <taxon>Eukaryota</taxon>
        <taxon>Fungi</taxon>
        <taxon>Dikarya</taxon>
        <taxon>Basidiomycota</taxon>
        <taxon>Ustilaginomycotina</taxon>
        <taxon>Exobasidiomycetes</taxon>
        <taxon>Exobasidiales</taxon>
        <taxon>Cryptobasidiaceae</taxon>
        <taxon>Acaromyces</taxon>
    </lineage>
</organism>
<feature type="transmembrane region" description="Helical" evidence="2">
    <location>
        <begin position="103"/>
        <end position="125"/>
    </location>
</feature>
<accession>A0A316YKN9</accession>
<feature type="transmembrane region" description="Helical" evidence="2">
    <location>
        <begin position="236"/>
        <end position="255"/>
    </location>
</feature>
<dbReference type="AlphaFoldDB" id="A0A316YKN9"/>
<dbReference type="OrthoDB" id="3230658at2759"/>
<dbReference type="STRING" id="215250.A0A316YKN9"/>
<proteinExistence type="predicted"/>
<feature type="transmembrane region" description="Helical" evidence="2">
    <location>
        <begin position="67"/>
        <end position="91"/>
    </location>
</feature>
<dbReference type="InParanoid" id="A0A316YKN9"/>
<feature type="region of interest" description="Disordered" evidence="1">
    <location>
        <begin position="289"/>
        <end position="322"/>
    </location>
</feature>
<keyword evidence="2" id="KW-0812">Transmembrane</keyword>
<feature type="transmembrane region" description="Helical" evidence="2">
    <location>
        <begin position="38"/>
        <end position="55"/>
    </location>
</feature>
<feature type="region of interest" description="Disordered" evidence="1">
    <location>
        <begin position="349"/>
        <end position="400"/>
    </location>
</feature>
<keyword evidence="2" id="KW-0472">Membrane</keyword>
<name>A0A316YKN9_9BASI</name>
<evidence type="ECO:0000313" key="3">
    <source>
        <dbReference type="EMBL" id="PWN89781.1"/>
    </source>
</evidence>
<dbReference type="RefSeq" id="XP_025376979.1">
    <property type="nucleotide sequence ID" value="XM_025523516.1"/>
</dbReference>
<reference evidence="3 4" key="1">
    <citation type="journal article" date="2018" name="Mol. Biol. Evol.">
        <title>Broad Genomic Sampling Reveals a Smut Pathogenic Ancestry of the Fungal Clade Ustilaginomycotina.</title>
        <authorList>
            <person name="Kijpornyongpan T."/>
            <person name="Mondo S.J."/>
            <person name="Barry K."/>
            <person name="Sandor L."/>
            <person name="Lee J."/>
            <person name="Lipzen A."/>
            <person name="Pangilinan J."/>
            <person name="LaButti K."/>
            <person name="Hainaut M."/>
            <person name="Henrissat B."/>
            <person name="Grigoriev I.V."/>
            <person name="Spatafora J.W."/>
            <person name="Aime M.C."/>
        </authorList>
    </citation>
    <scope>NUCLEOTIDE SEQUENCE [LARGE SCALE GENOMIC DNA]</scope>
    <source>
        <strain evidence="3 4">MCA 4198</strain>
    </source>
</reference>
<feature type="compositionally biased region" description="Low complexity" evidence="1">
    <location>
        <begin position="311"/>
        <end position="322"/>
    </location>
</feature>
<dbReference type="EMBL" id="KZ819636">
    <property type="protein sequence ID" value="PWN89781.1"/>
    <property type="molecule type" value="Genomic_DNA"/>
</dbReference>
<evidence type="ECO:0008006" key="5">
    <source>
        <dbReference type="Google" id="ProtNLM"/>
    </source>
</evidence>
<feature type="transmembrane region" description="Helical" evidence="2">
    <location>
        <begin position="137"/>
        <end position="160"/>
    </location>
</feature>
<feature type="compositionally biased region" description="Polar residues" evidence="1">
    <location>
        <begin position="389"/>
        <end position="400"/>
    </location>
</feature>
<keyword evidence="2" id="KW-1133">Transmembrane helix</keyword>
<dbReference type="GeneID" id="37045432"/>
<gene>
    <name evidence="3" type="ORF">FA10DRAFT_279106</name>
</gene>
<sequence>MDPSQMLTSSTGIPIVNTAWPEIYVPDEMADAYHISQLLYAAVLGAYGWEILTTLKYDLQLVFRRKFMVATGFYLVSRYAAFAYIITSYIFQAIRVPVGSCQPLQYGLAVCYVFASPATSMLFYLRAMAVWSWNRVVMVLLGLCALSTLAGALTICFGITGAEVADTRRCINTGAKPYTSASVATTFANDTAVWLLVSAKIIHSAGITNWRAVKDALFTGNNMSSYIMVQLLRQGALYYFATVVGNIVTLAVLLTPTINPVIRAMLTIPNLALTASMAGRVHRNLIFGDNAPASGQSKQRPRPSVSDAAHNQGRFNGNGNQGGFSPAVAGAGGVRGLGVSPGESFAAKFGSAKGGASPSSDNVDLERLEGPSYERYSSNRSDLSEPVSLGNSPYSQFSSPRFRNDEKIMIEQIQEISRG</sequence>
<evidence type="ECO:0000256" key="1">
    <source>
        <dbReference type="SAM" id="MobiDB-lite"/>
    </source>
</evidence>
<evidence type="ECO:0000256" key="2">
    <source>
        <dbReference type="SAM" id="Phobius"/>
    </source>
</evidence>
<protein>
    <recommendedName>
        <fullName evidence="5">Transmembrane protein</fullName>
    </recommendedName>
</protein>
<keyword evidence="4" id="KW-1185">Reference proteome</keyword>